<feature type="signal peptide" evidence="1">
    <location>
        <begin position="1"/>
        <end position="17"/>
    </location>
</feature>
<evidence type="ECO:0000313" key="2">
    <source>
        <dbReference type="EMBL" id="KIM21176.1"/>
    </source>
</evidence>
<feature type="chain" id="PRO_5002161250" evidence="1">
    <location>
        <begin position="18"/>
        <end position="64"/>
    </location>
</feature>
<sequence>MYSNLLSFLLVIPLIAAIPVPLGAEFLSHDEAKHANEKTQFDEALGAGVSIPSLSSLPPLIHSK</sequence>
<gene>
    <name evidence="2" type="ORF">M408DRAFT_29741</name>
</gene>
<name>A0A0C3APM8_SERVB</name>
<reference evidence="3" key="2">
    <citation type="submission" date="2015-01" db="EMBL/GenBank/DDBJ databases">
        <title>Evolutionary Origins and Diversification of the Mycorrhizal Mutualists.</title>
        <authorList>
            <consortium name="DOE Joint Genome Institute"/>
            <consortium name="Mycorrhizal Genomics Consortium"/>
            <person name="Kohler A."/>
            <person name="Kuo A."/>
            <person name="Nagy L.G."/>
            <person name="Floudas D."/>
            <person name="Copeland A."/>
            <person name="Barry K.W."/>
            <person name="Cichocki N."/>
            <person name="Veneault-Fourrey C."/>
            <person name="LaButti K."/>
            <person name="Lindquist E.A."/>
            <person name="Lipzen A."/>
            <person name="Lundell T."/>
            <person name="Morin E."/>
            <person name="Murat C."/>
            <person name="Riley R."/>
            <person name="Ohm R."/>
            <person name="Sun H."/>
            <person name="Tunlid A."/>
            <person name="Henrissat B."/>
            <person name="Grigoriev I.V."/>
            <person name="Hibbett D.S."/>
            <person name="Martin F."/>
        </authorList>
    </citation>
    <scope>NUCLEOTIDE SEQUENCE [LARGE SCALE GENOMIC DNA]</scope>
    <source>
        <strain evidence="3">MAFF 305830</strain>
    </source>
</reference>
<dbReference type="EMBL" id="KN824390">
    <property type="protein sequence ID" value="KIM21176.1"/>
    <property type="molecule type" value="Genomic_DNA"/>
</dbReference>
<organism evidence="2 3">
    <name type="scientific">Serendipita vermifera MAFF 305830</name>
    <dbReference type="NCBI Taxonomy" id="933852"/>
    <lineage>
        <taxon>Eukaryota</taxon>
        <taxon>Fungi</taxon>
        <taxon>Dikarya</taxon>
        <taxon>Basidiomycota</taxon>
        <taxon>Agaricomycotina</taxon>
        <taxon>Agaricomycetes</taxon>
        <taxon>Sebacinales</taxon>
        <taxon>Serendipitaceae</taxon>
        <taxon>Serendipita</taxon>
    </lineage>
</organism>
<dbReference type="HOGENOM" id="CLU_2869028_0_0_1"/>
<keyword evidence="3" id="KW-1185">Reference proteome</keyword>
<evidence type="ECO:0000256" key="1">
    <source>
        <dbReference type="SAM" id="SignalP"/>
    </source>
</evidence>
<reference evidence="2 3" key="1">
    <citation type="submission" date="2014-04" db="EMBL/GenBank/DDBJ databases">
        <authorList>
            <consortium name="DOE Joint Genome Institute"/>
            <person name="Kuo A."/>
            <person name="Zuccaro A."/>
            <person name="Kohler A."/>
            <person name="Nagy L.G."/>
            <person name="Floudas D."/>
            <person name="Copeland A."/>
            <person name="Barry K.W."/>
            <person name="Cichocki N."/>
            <person name="Veneault-Fourrey C."/>
            <person name="LaButti K."/>
            <person name="Lindquist E.A."/>
            <person name="Lipzen A."/>
            <person name="Lundell T."/>
            <person name="Morin E."/>
            <person name="Murat C."/>
            <person name="Sun H."/>
            <person name="Tunlid A."/>
            <person name="Henrissat B."/>
            <person name="Grigoriev I.V."/>
            <person name="Hibbett D.S."/>
            <person name="Martin F."/>
            <person name="Nordberg H.P."/>
            <person name="Cantor M.N."/>
            <person name="Hua S.X."/>
        </authorList>
    </citation>
    <scope>NUCLEOTIDE SEQUENCE [LARGE SCALE GENOMIC DNA]</scope>
    <source>
        <strain evidence="2 3">MAFF 305830</strain>
    </source>
</reference>
<protein>
    <submittedName>
        <fullName evidence="2">Uncharacterized protein</fullName>
    </submittedName>
</protein>
<dbReference type="Proteomes" id="UP000054097">
    <property type="component" value="Unassembled WGS sequence"/>
</dbReference>
<proteinExistence type="predicted"/>
<dbReference type="AlphaFoldDB" id="A0A0C3APM8"/>
<accession>A0A0C3APM8</accession>
<evidence type="ECO:0000313" key="3">
    <source>
        <dbReference type="Proteomes" id="UP000054097"/>
    </source>
</evidence>
<keyword evidence="1" id="KW-0732">Signal</keyword>